<keyword evidence="1" id="KW-1133">Transmembrane helix</keyword>
<feature type="transmembrane region" description="Helical" evidence="1">
    <location>
        <begin position="12"/>
        <end position="34"/>
    </location>
</feature>
<organism evidence="2 3">
    <name type="scientific">Mycena metata</name>
    <dbReference type="NCBI Taxonomy" id="1033252"/>
    <lineage>
        <taxon>Eukaryota</taxon>
        <taxon>Fungi</taxon>
        <taxon>Dikarya</taxon>
        <taxon>Basidiomycota</taxon>
        <taxon>Agaricomycotina</taxon>
        <taxon>Agaricomycetes</taxon>
        <taxon>Agaricomycetidae</taxon>
        <taxon>Agaricales</taxon>
        <taxon>Marasmiineae</taxon>
        <taxon>Mycenaceae</taxon>
        <taxon>Mycena</taxon>
    </lineage>
</organism>
<protein>
    <submittedName>
        <fullName evidence="2">Uncharacterized protein</fullName>
    </submittedName>
</protein>
<gene>
    <name evidence="2" type="ORF">B0H16DRAFT_1718236</name>
</gene>
<keyword evidence="3" id="KW-1185">Reference proteome</keyword>
<feature type="transmembrane region" description="Helical" evidence="1">
    <location>
        <begin position="87"/>
        <end position="105"/>
    </location>
</feature>
<sequence>MSLMFVLGVNMALVVLETFLYALLLVSASTTLYLRFVRHEVPKLLVWNPVVLFTVLISAMSGTHWILTIVDFFDAFVGSEAHADRFFNLQHLLGGLSVLIGDVAIVHRLWLISNHSFSVIIVPILACLGLLIVECATTYVGNQPAAEAQILVWVRATWVLSLNQCFLYRAYGEGTHVPVLIVLLESSAAWSIWGFFFGLTSELGSPLVIIAAGLAPVMVGLTNLVIYLRVELQCTRPQGSDLTGVALTSSASIIPYYASRVSAQIPHGAA</sequence>
<feature type="transmembrane region" description="Helical" evidence="1">
    <location>
        <begin position="208"/>
        <end position="228"/>
    </location>
</feature>
<accession>A0AAD7NJ96</accession>
<feature type="transmembrane region" description="Helical" evidence="1">
    <location>
        <begin position="46"/>
        <end position="67"/>
    </location>
</feature>
<evidence type="ECO:0000256" key="1">
    <source>
        <dbReference type="SAM" id="Phobius"/>
    </source>
</evidence>
<reference evidence="2" key="1">
    <citation type="submission" date="2023-03" db="EMBL/GenBank/DDBJ databases">
        <title>Massive genome expansion in bonnet fungi (Mycena s.s.) driven by repeated elements and novel gene families across ecological guilds.</title>
        <authorList>
            <consortium name="Lawrence Berkeley National Laboratory"/>
            <person name="Harder C.B."/>
            <person name="Miyauchi S."/>
            <person name="Viragh M."/>
            <person name="Kuo A."/>
            <person name="Thoen E."/>
            <person name="Andreopoulos B."/>
            <person name="Lu D."/>
            <person name="Skrede I."/>
            <person name="Drula E."/>
            <person name="Henrissat B."/>
            <person name="Morin E."/>
            <person name="Kohler A."/>
            <person name="Barry K."/>
            <person name="LaButti K."/>
            <person name="Morin E."/>
            <person name="Salamov A."/>
            <person name="Lipzen A."/>
            <person name="Mereny Z."/>
            <person name="Hegedus B."/>
            <person name="Baldrian P."/>
            <person name="Stursova M."/>
            <person name="Weitz H."/>
            <person name="Taylor A."/>
            <person name="Grigoriev I.V."/>
            <person name="Nagy L.G."/>
            <person name="Martin F."/>
            <person name="Kauserud H."/>
        </authorList>
    </citation>
    <scope>NUCLEOTIDE SEQUENCE</scope>
    <source>
        <strain evidence="2">CBHHK182m</strain>
    </source>
</reference>
<evidence type="ECO:0000313" key="3">
    <source>
        <dbReference type="Proteomes" id="UP001215598"/>
    </source>
</evidence>
<feature type="transmembrane region" description="Helical" evidence="1">
    <location>
        <begin position="117"/>
        <end position="140"/>
    </location>
</feature>
<dbReference type="Proteomes" id="UP001215598">
    <property type="component" value="Unassembled WGS sequence"/>
</dbReference>
<evidence type="ECO:0000313" key="2">
    <source>
        <dbReference type="EMBL" id="KAJ7764304.1"/>
    </source>
</evidence>
<feature type="transmembrane region" description="Helical" evidence="1">
    <location>
        <begin position="152"/>
        <end position="170"/>
    </location>
</feature>
<keyword evidence="1" id="KW-0472">Membrane</keyword>
<dbReference type="AlphaFoldDB" id="A0AAD7NJ96"/>
<keyword evidence="1" id="KW-0812">Transmembrane</keyword>
<dbReference type="EMBL" id="JARKIB010000028">
    <property type="protein sequence ID" value="KAJ7764304.1"/>
    <property type="molecule type" value="Genomic_DNA"/>
</dbReference>
<name>A0AAD7NJ96_9AGAR</name>
<comment type="caution">
    <text evidence="2">The sequence shown here is derived from an EMBL/GenBank/DDBJ whole genome shotgun (WGS) entry which is preliminary data.</text>
</comment>
<proteinExistence type="predicted"/>
<feature type="transmembrane region" description="Helical" evidence="1">
    <location>
        <begin position="177"/>
        <end position="196"/>
    </location>
</feature>